<evidence type="ECO:0000313" key="1">
    <source>
        <dbReference type="EMBL" id="CAK9018968.1"/>
    </source>
</evidence>
<dbReference type="Gene3D" id="1.20.5.2050">
    <property type="match status" value="2"/>
</dbReference>
<evidence type="ECO:0008006" key="3">
    <source>
        <dbReference type="Google" id="ProtNLM"/>
    </source>
</evidence>
<organism evidence="1 2">
    <name type="scientific">Durusdinium trenchii</name>
    <dbReference type="NCBI Taxonomy" id="1381693"/>
    <lineage>
        <taxon>Eukaryota</taxon>
        <taxon>Sar</taxon>
        <taxon>Alveolata</taxon>
        <taxon>Dinophyceae</taxon>
        <taxon>Suessiales</taxon>
        <taxon>Symbiodiniaceae</taxon>
        <taxon>Durusdinium</taxon>
    </lineage>
</organism>
<reference evidence="1 2" key="1">
    <citation type="submission" date="2024-02" db="EMBL/GenBank/DDBJ databases">
        <authorList>
            <person name="Chen Y."/>
            <person name="Shah S."/>
            <person name="Dougan E. K."/>
            <person name="Thang M."/>
            <person name="Chan C."/>
        </authorList>
    </citation>
    <scope>NUCLEOTIDE SEQUENCE [LARGE SCALE GENOMIC DNA]</scope>
</reference>
<dbReference type="Proteomes" id="UP001642484">
    <property type="component" value="Unassembled WGS sequence"/>
</dbReference>
<protein>
    <recommendedName>
        <fullName evidence="3">AP2/ERF domain-containing protein</fullName>
    </recommendedName>
</protein>
<gene>
    <name evidence="1" type="ORF">CCMP2556_LOCUS13488</name>
</gene>
<sequence length="321" mass="36214">MKNPVTSVAAVQTGSEDLVLLLLDRRPGLKASQDADLIAAICEVSIGIPSSAIGIGTSWHGAMLCRPGRHLLTWRPLSLAFARWEARLFSEPGAAPSAGDTEENTTESSLVTKGARVYRRTRAEHWRRFEWGIGSRFRMLGKNRFMPVHAPHPMNSVVRDDYYDSDNPSIVWNELREGWEVFWYENQKLTARPFPVKKYGLERAKVEAFQFFQELEEAGRLGQRPKIEAPQEGVFFDQRMQCWVSLFWRDGRPQSRCFSATKYGFEGSKMLAMAKQRDPVNGVLAVQGGAGTPIILKEKGKPSYVNRMNSGMRGPTGLKYK</sequence>
<dbReference type="EMBL" id="CAXAMN010006747">
    <property type="protein sequence ID" value="CAK9018968.1"/>
    <property type="molecule type" value="Genomic_DNA"/>
</dbReference>
<keyword evidence="2" id="KW-1185">Reference proteome</keyword>
<comment type="caution">
    <text evidence="1">The sequence shown here is derived from an EMBL/GenBank/DDBJ whole genome shotgun (WGS) entry which is preliminary data.</text>
</comment>
<accession>A0ABP0JX55</accession>
<evidence type="ECO:0000313" key="2">
    <source>
        <dbReference type="Proteomes" id="UP001642484"/>
    </source>
</evidence>
<proteinExistence type="predicted"/>
<name>A0ABP0JX55_9DINO</name>